<evidence type="ECO:0000256" key="5">
    <source>
        <dbReference type="ARBA" id="ARBA00022801"/>
    </source>
</evidence>
<evidence type="ECO:0000256" key="3">
    <source>
        <dbReference type="ARBA" id="ARBA00022722"/>
    </source>
</evidence>
<dbReference type="InterPro" id="IPR050556">
    <property type="entry name" value="Type_II_TA_system_RNase"/>
</dbReference>
<evidence type="ECO:0000256" key="1">
    <source>
        <dbReference type="ARBA" id="ARBA00001946"/>
    </source>
</evidence>
<organism evidence="9 10">
    <name type="scientific">Candidatus Venteria ishoeyi</name>
    <dbReference type="NCBI Taxonomy" id="1899563"/>
    <lineage>
        <taxon>Bacteria</taxon>
        <taxon>Pseudomonadati</taxon>
        <taxon>Pseudomonadota</taxon>
        <taxon>Gammaproteobacteria</taxon>
        <taxon>Thiotrichales</taxon>
        <taxon>Thiotrichaceae</taxon>
        <taxon>Venteria</taxon>
    </lineage>
</organism>
<evidence type="ECO:0000313" key="9">
    <source>
        <dbReference type="EMBL" id="SEH05314.1"/>
    </source>
</evidence>
<dbReference type="RefSeq" id="WP_103919266.1">
    <property type="nucleotide sequence ID" value="NZ_FMSV02000191.1"/>
</dbReference>
<evidence type="ECO:0000256" key="4">
    <source>
        <dbReference type="ARBA" id="ARBA00022723"/>
    </source>
</evidence>
<dbReference type="GO" id="GO:0004519">
    <property type="term" value="F:endonuclease activity"/>
    <property type="evidence" value="ECO:0007669"/>
    <property type="project" value="UniProtKB-KW"/>
</dbReference>
<evidence type="ECO:0000313" key="10">
    <source>
        <dbReference type="Proteomes" id="UP000236724"/>
    </source>
</evidence>
<sequence>MRYLLDTCILSQFMRGNPGVLKQLKNTPPEWIAVSTVTCMEVEYGLRLNPQRAAKLRPVIEPLLDAVHILPYSREDADATAAIRAILKQSGMPIGPYDMMLAGCAKHRGLVFVTDNTEEFRRVDGLLLENWVSR</sequence>
<dbReference type="Pfam" id="PF01850">
    <property type="entry name" value="PIN"/>
    <property type="match status" value="1"/>
</dbReference>
<keyword evidence="5 9" id="KW-0378">Hydrolase</keyword>
<reference evidence="9 10" key="1">
    <citation type="submission" date="2016-10" db="EMBL/GenBank/DDBJ databases">
        <authorList>
            <person name="de Groot N.N."/>
        </authorList>
    </citation>
    <scope>NUCLEOTIDE SEQUENCE [LARGE SCALE GENOMIC DNA]</scope>
    <source>
        <strain evidence="9">MBHS1</strain>
    </source>
</reference>
<evidence type="ECO:0000259" key="8">
    <source>
        <dbReference type="Pfam" id="PF01850"/>
    </source>
</evidence>
<comment type="cofactor">
    <cofactor evidence="1">
        <name>Mg(2+)</name>
        <dbReference type="ChEBI" id="CHEBI:18420"/>
    </cofactor>
</comment>
<accession>A0A1H6F8E4</accession>
<protein>
    <submittedName>
        <fullName evidence="9">tRNA(fMet)-specific endonuclease VapC</fullName>
        <ecNumber evidence="9">3.1.-.-</ecNumber>
    </submittedName>
</protein>
<keyword evidence="3" id="KW-0540">Nuclease</keyword>
<gene>
    <name evidence="9" type="primary">vapC_4</name>
    <name evidence="9" type="ORF">MBHS_01167</name>
</gene>
<dbReference type="EC" id="3.1.-.-" evidence="9"/>
<dbReference type="AlphaFoldDB" id="A0A1H6F8E4"/>
<keyword evidence="10" id="KW-1185">Reference proteome</keyword>
<dbReference type="GO" id="GO:0046872">
    <property type="term" value="F:metal ion binding"/>
    <property type="evidence" value="ECO:0007669"/>
    <property type="project" value="UniProtKB-KW"/>
</dbReference>
<dbReference type="Gene3D" id="3.40.50.1010">
    <property type="entry name" value="5'-nuclease"/>
    <property type="match status" value="1"/>
</dbReference>
<dbReference type="PANTHER" id="PTHR33653">
    <property type="entry name" value="RIBONUCLEASE VAPC2"/>
    <property type="match status" value="1"/>
</dbReference>
<dbReference type="CDD" id="cd18750">
    <property type="entry name" value="PIN_VapC4-5_FitB-like"/>
    <property type="match status" value="1"/>
</dbReference>
<dbReference type="InterPro" id="IPR002716">
    <property type="entry name" value="PIN_dom"/>
</dbReference>
<keyword evidence="6" id="KW-0460">Magnesium</keyword>
<dbReference type="GO" id="GO:0016787">
    <property type="term" value="F:hydrolase activity"/>
    <property type="evidence" value="ECO:0007669"/>
    <property type="project" value="UniProtKB-KW"/>
</dbReference>
<dbReference type="InterPro" id="IPR029060">
    <property type="entry name" value="PIN-like_dom_sf"/>
</dbReference>
<dbReference type="SUPFAM" id="SSF88723">
    <property type="entry name" value="PIN domain-like"/>
    <property type="match status" value="1"/>
</dbReference>
<name>A0A1H6F8E4_9GAMM</name>
<dbReference type="OrthoDB" id="9796690at2"/>
<evidence type="ECO:0000256" key="6">
    <source>
        <dbReference type="ARBA" id="ARBA00022842"/>
    </source>
</evidence>
<dbReference type="EMBL" id="FMSV02000191">
    <property type="protein sequence ID" value="SEH05314.1"/>
    <property type="molecule type" value="Genomic_DNA"/>
</dbReference>
<keyword evidence="2" id="KW-1277">Toxin-antitoxin system</keyword>
<proteinExistence type="inferred from homology"/>
<feature type="domain" description="PIN" evidence="8">
    <location>
        <begin position="3"/>
        <end position="125"/>
    </location>
</feature>
<keyword evidence="4" id="KW-0479">Metal-binding</keyword>
<evidence type="ECO:0000256" key="2">
    <source>
        <dbReference type="ARBA" id="ARBA00022649"/>
    </source>
</evidence>
<evidence type="ECO:0000256" key="7">
    <source>
        <dbReference type="ARBA" id="ARBA00038093"/>
    </source>
</evidence>
<dbReference type="Proteomes" id="UP000236724">
    <property type="component" value="Unassembled WGS sequence"/>
</dbReference>
<keyword evidence="9" id="KW-0255">Endonuclease</keyword>
<dbReference type="PANTHER" id="PTHR33653:SF1">
    <property type="entry name" value="RIBONUCLEASE VAPC2"/>
    <property type="match status" value="1"/>
</dbReference>
<comment type="similarity">
    <text evidence="7">Belongs to the PINc/VapC protein family.</text>
</comment>